<dbReference type="EMBL" id="JXTB01000010">
    <property type="protein sequence ID" value="PON78160.1"/>
    <property type="molecule type" value="Genomic_DNA"/>
</dbReference>
<accession>A0A2P5DY02</accession>
<comment type="caution">
    <text evidence="1">The sequence shown here is derived from an EMBL/GenBank/DDBJ whole genome shotgun (WGS) entry which is preliminary data.</text>
</comment>
<evidence type="ECO:0000313" key="2">
    <source>
        <dbReference type="Proteomes" id="UP000237105"/>
    </source>
</evidence>
<name>A0A2P5DY02_PARAD</name>
<proteinExistence type="predicted"/>
<gene>
    <name evidence="1" type="ORF">PanWU01x14_021420</name>
</gene>
<dbReference type="AlphaFoldDB" id="A0A2P5DY02"/>
<protein>
    <submittedName>
        <fullName evidence="1">Uncharacterized protein</fullName>
    </submittedName>
</protein>
<sequence length="84" mass="9411">IYNHSSSFLATTNECEPHRSVLNLTCLFTDDETPSSCLSLEPPSKNEIMEVFYGTCLPPFLDQTLSTGHKNLFTPTTLDSIDRQ</sequence>
<organism evidence="1 2">
    <name type="scientific">Parasponia andersonii</name>
    <name type="common">Sponia andersonii</name>
    <dbReference type="NCBI Taxonomy" id="3476"/>
    <lineage>
        <taxon>Eukaryota</taxon>
        <taxon>Viridiplantae</taxon>
        <taxon>Streptophyta</taxon>
        <taxon>Embryophyta</taxon>
        <taxon>Tracheophyta</taxon>
        <taxon>Spermatophyta</taxon>
        <taxon>Magnoliopsida</taxon>
        <taxon>eudicotyledons</taxon>
        <taxon>Gunneridae</taxon>
        <taxon>Pentapetalae</taxon>
        <taxon>rosids</taxon>
        <taxon>fabids</taxon>
        <taxon>Rosales</taxon>
        <taxon>Cannabaceae</taxon>
        <taxon>Parasponia</taxon>
    </lineage>
</organism>
<dbReference type="Proteomes" id="UP000237105">
    <property type="component" value="Unassembled WGS sequence"/>
</dbReference>
<reference evidence="2" key="1">
    <citation type="submission" date="2016-06" db="EMBL/GenBank/DDBJ databases">
        <title>Parallel loss of symbiosis genes in relatives of nitrogen-fixing non-legume Parasponia.</title>
        <authorList>
            <person name="Van Velzen R."/>
            <person name="Holmer R."/>
            <person name="Bu F."/>
            <person name="Rutten L."/>
            <person name="Van Zeijl A."/>
            <person name="Liu W."/>
            <person name="Santuari L."/>
            <person name="Cao Q."/>
            <person name="Sharma T."/>
            <person name="Shen D."/>
            <person name="Roswanjaya Y."/>
            <person name="Wardhani T."/>
            <person name="Kalhor M.S."/>
            <person name="Jansen J."/>
            <person name="Van den Hoogen J."/>
            <person name="Gungor B."/>
            <person name="Hartog M."/>
            <person name="Hontelez J."/>
            <person name="Verver J."/>
            <person name="Yang W.-C."/>
            <person name="Schijlen E."/>
            <person name="Repin R."/>
            <person name="Schilthuizen M."/>
            <person name="Schranz E."/>
            <person name="Heidstra R."/>
            <person name="Miyata K."/>
            <person name="Fedorova E."/>
            <person name="Kohlen W."/>
            <person name="Bisseling T."/>
            <person name="Smit S."/>
            <person name="Geurts R."/>
        </authorList>
    </citation>
    <scope>NUCLEOTIDE SEQUENCE [LARGE SCALE GENOMIC DNA]</scope>
    <source>
        <strain evidence="2">cv. WU1-14</strain>
    </source>
</reference>
<feature type="non-terminal residue" evidence="1">
    <location>
        <position position="1"/>
    </location>
</feature>
<keyword evidence="2" id="KW-1185">Reference proteome</keyword>
<evidence type="ECO:0000313" key="1">
    <source>
        <dbReference type="EMBL" id="PON78160.1"/>
    </source>
</evidence>